<name>A0ABQ9ECV4_TEGGR</name>
<dbReference type="Gene3D" id="3.30.1140.40">
    <property type="entry name" value="Tctex-1"/>
    <property type="match status" value="1"/>
</dbReference>
<comment type="caution">
    <text evidence="2">The sequence shown here is derived from an EMBL/GenBank/DDBJ whole genome shotgun (WGS) entry which is preliminary data.</text>
</comment>
<reference evidence="2 3" key="1">
    <citation type="submission" date="2022-12" db="EMBL/GenBank/DDBJ databases">
        <title>Chromosome-level genome of Tegillarca granosa.</title>
        <authorList>
            <person name="Kim J."/>
        </authorList>
    </citation>
    <scope>NUCLEOTIDE SEQUENCE [LARGE SCALE GENOMIC DNA]</scope>
    <source>
        <strain evidence="2">Teg-2019</strain>
        <tissue evidence="2">Adductor muscle</tissue>
    </source>
</reference>
<organism evidence="2 3">
    <name type="scientific">Tegillarca granosa</name>
    <name type="common">Malaysian cockle</name>
    <name type="synonym">Anadara granosa</name>
    <dbReference type="NCBI Taxonomy" id="220873"/>
    <lineage>
        <taxon>Eukaryota</taxon>
        <taxon>Metazoa</taxon>
        <taxon>Spiralia</taxon>
        <taxon>Lophotrochozoa</taxon>
        <taxon>Mollusca</taxon>
        <taxon>Bivalvia</taxon>
        <taxon>Autobranchia</taxon>
        <taxon>Pteriomorphia</taxon>
        <taxon>Arcoida</taxon>
        <taxon>Arcoidea</taxon>
        <taxon>Arcidae</taxon>
        <taxon>Tegillarca</taxon>
    </lineage>
</organism>
<dbReference type="Proteomes" id="UP001217089">
    <property type="component" value="Unassembled WGS sequence"/>
</dbReference>
<evidence type="ECO:0000313" key="3">
    <source>
        <dbReference type="Proteomes" id="UP001217089"/>
    </source>
</evidence>
<evidence type="ECO:0000313" key="2">
    <source>
        <dbReference type="EMBL" id="KAJ8301392.1"/>
    </source>
</evidence>
<sequence>MDNVSLCSNSVTPRDSIADSSIVSNTFLTLRDCSTPCNNEKDDVSKLKQKSMNMLLPINSKNFLKPKRNYNLGKSPAALVVPLKIENTYRIEPSIMFKSRATEIQEVVKNILEIHLKKMKYSPESSGEVARNLSTIVKNKLKELIPPRYKIICQTFIGQKRGQGLEIATRCLWCPSTDSYEVVNFKNDSIIATVIIHGVYFE</sequence>
<accession>A0ABQ9ECV4</accession>
<dbReference type="PANTHER" id="PTHR21255">
    <property type="entry name" value="T-COMPLEX-ASSOCIATED-TESTIS-EXPRESSED 1/ DYNEIN LIGHT CHAIN"/>
    <property type="match status" value="1"/>
</dbReference>
<dbReference type="PANTHER" id="PTHR21255:SF65">
    <property type="entry name" value="TCTEX1 DOMAIN-CONTAINING PROTEIN 2"/>
    <property type="match status" value="1"/>
</dbReference>
<proteinExistence type="inferred from homology"/>
<dbReference type="InterPro" id="IPR038586">
    <property type="entry name" value="Tctex-1-like_sf"/>
</dbReference>
<dbReference type="InterPro" id="IPR005334">
    <property type="entry name" value="Tctex-1-like"/>
</dbReference>
<gene>
    <name evidence="2" type="ORF">KUTeg_020379</name>
</gene>
<dbReference type="Pfam" id="PF03645">
    <property type="entry name" value="Tctex-1"/>
    <property type="match status" value="1"/>
</dbReference>
<evidence type="ECO:0000256" key="1">
    <source>
        <dbReference type="ARBA" id="ARBA00005361"/>
    </source>
</evidence>
<comment type="similarity">
    <text evidence="1">Belongs to the dynein light chain Tctex-type family.</text>
</comment>
<keyword evidence="3" id="KW-1185">Reference proteome</keyword>
<protein>
    <submittedName>
        <fullName evidence="2">Uncharacterized protein</fullName>
    </submittedName>
</protein>
<dbReference type="EMBL" id="JARBDR010000918">
    <property type="protein sequence ID" value="KAJ8301392.1"/>
    <property type="molecule type" value="Genomic_DNA"/>
</dbReference>